<organism evidence="1 2">
    <name type="scientific">Rhizophagus irregularis</name>
    <dbReference type="NCBI Taxonomy" id="588596"/>
    <lineage>
        <taxon>Eukaryota</taxon>
        <taxon>Fungi</taxon>
        <taxon>Fungi incertae sedis</taxon>
        <taxon>Mucoromycota</taxon>
        <taxon>Glomeromycotina</taxon>
        <taxon>Glomeromycetes</taxon>
        <taxon>Glomerales</taxon>
        <taxon>Glomeraceae</taxon>
        <taxon>Rhizophagus</taxon>
    </lineage>
</organism>
<keyword evidence="2" id="KW-1185">Reference proteome</keyword>
<evidence type="ECO:0000313" key="1">
    <source>
        <dbReference type="EMBL" id="PKY47938.1"/>
    </source>
</evidence>
<dbReference type="Proteomes" id="UP000234323">
    <property type="component" value="Unassembled WGS sequence"/>
</dbReference>
<comment type="caution">
    <text evidence="1">The sequence shown here is derived from an EMBL/GenBank/DDBJ whole genome shotgun (WGS) entry which is preliminary data.</text>
</comment>
<gene>
    <name evidence="1" type="ORF">RhiirA4_463346</name>
</gene>
<accession>A0A2I1GMS1</accession>
<dbReference type="EMBL" id="LLXI01000590">
    <property type="protein sequence ID" value="PKY47938.1"/>
    <property type="molecule type" value="Genomic_DNA"/>
</dbReference>
<proteinExistence type="predicted"/>
<name>A0A2I1GMS1_9GLOM</name>
<sequence length="145" mass="17084">MLSFNLIIKSATDLTLPSKWLEIEVSSLDDILAEVHYYVGKLEDYAFRLFGIIKINRSWVQQLTDMQDYKKFLVDYKKLLDKKKNILIVLEHLYFRILQFTDSDEETENENIKLYKKKNARNNTNAINIIQGSTDTQPPDFPIFS</sequence>
<evidence type="ECO:0000313" key="2">
    <source>
        <dbReference type="Proteomes" id="UP000234323"/>
    </source>
</evidence>
<dbReference type="AlphaFoldDB" id="A0A2I1GMS1"/>
<protein>
    <submittedName>
        <fullName evidence="1">Uncharacterized protein</fullName>
    </submittedName>
</protein>
<reference evidence="1 2" key="1">
    <citation type="submission" date="2015-10" db="EMBL/GenBank/DDBJ databases">
        <title>Genome analyses suggest a sexual origin of heterokaryosis in a supposedly ancient asexual fungus.</title>
        <authorList>
            <person name="Ropars J."/>
            <person name="Sedzielewska K."/>
            <person name="Noel J."/>
            <person name="Charron P."/>
            <person name="Farinelli L."/>
            <person name="Marton T."/>
            <person name="Kruger M."/>
            <person name="Pelin A."/>
            <person name="Brachmann A."/>
            <person name="Corradi N."/>
        </authorList>
    </citation>
    <scope>NUCLEOTIDE SEQUENCE [LARGE SCALE GENOMIC DNA]</scope>
    <source>
        <strain evidence="1 2">A4</strain>
    </source>
</reference>